<feature type="domain" description="Nudix hydrolase" evidence="1">
    <location>
        <begin position="43"/>
        <end position="174"/>
    </location>
</feature>
<dbReference type="PANTHER" id="PTHR43736">
    <property type="entry name" value="ADP-RIBOSE PYROPHOSPHATASE"/>
    <property type="match status" value="1"/>
</dbReference>
<dbReference type="Pfam" id="PF00293">
    <property type="entry name" value="NUDIX"/>
    <property type="match status" value="1"/>
</dbReference>
<dbReference type="AlphaFoldDB" id="A0A6J7PU69"/>
<dbReference type="InterPro" id="IPR015797">
    <property type="entry name" value="NUDIX_hydrolase-like_dom_sf"/>
</dbReference>
<dbReference type="InterPro" id="IPR000086">
    <property type="entry name" value="NUDIX_hydrolase_dom"/>
</dbReference>
<dbReference type="EMBL" id="CAFBPD010000090">
    <property type="protein sequence ID" value="CAB5005594.1"/>
    <property type="molecule type" value="Genomic_DNA"/>
</dbReference>
<dbReference type="PROSITE" id="PS51462">
    <property type="entry name" value="NUDIX"/>
    <property type="match status" value="1"/>
</dbReference>
<protein>
    <submittedName>
        <fullName evidence="3">Unannotated protein</fullName>
    </submittedName>
</protein>
<dbReference type="PANTHER" id="PTHR43736:SF1">
    <property type="entry name" value="DIHYDRONEOPTERIN TRIPHOSPHATE DIPHOSPHATASE"/>
    <property type="match status" value="1"/>
</dbReference>
<organism evidence="3">
    <name type="scientific">freshwater metagenome</name>
    <dbReference type="NCBI Taxonomy" id="449393"/>
    <lineage>
        <taxon>unclassified sequences</taxon>
        <taxon>metagenomes</taxon>
        <taxon>ecological metagenomes</taxon>
    </lineage>
</organism>
<dbReference type="Gene3D" id="3.90.79.10">
    <property type="entry name" value="Nucleoside Triphosphate Pyrophosphohydrolase"/>
    <property type="match status" value="1"/>
</dbReference>
<dbReference type="SUPFAM" id="SSF55811">
    <property type="entry name" value="Nudix"/>
    <property type="match status" value="1"/>
</dbReference>
<proteinExistence type="predicted"/>
<dbReference type="CDD" id="cd03674">
    <property type="entry name" value="NUDIX_Hydrolase"/>
    <property type="match status" value="1"/>
</dbReference>
<name>A0A6J7PU69_9ZZZZ</name>
<evidence type="ECO:0000259" key="1">
    <source>
        <dbReference type="PROSITE" id="PS51462"/>
    </source>
</evidence>
<sequence>MRDDAIAVLQAWQAPDDPQSRLRQAYLDFLDEHDDAMWRECRVGHLTASALVLDDRRERVLLTLHPKVGRWLQLGGHCEPGDPSLREAARREAIEESGIAQVRMSAAPLRLDRHPVPCAGQMSEHLDVQYLATVRSDAREVMSDESDDLRWFPVTALPDDLDESVRALIAAALMAGSTPGEMS</sequence>
<reference evidence="3" key="1">
    <citation type="submission" date="2020-05" db="EMBL/GenBank/DDBJ databases">
        <authorList>
            <person name="Chiriac C."/>
            <person name="Salcher M."/>
            <person name="Ghai R."/>
            <person name="Kavagutti S V."/>
        </authorList>
    </citation>
    <scope>NUCLEOTIDE SEQUENCE</scope>
</reference>
<evidence type="ECO:0000313" key="3">
    <source>
        <dbReference type="EMBL" id="CAB5005594.1"/>
    </source>
</evidence>
<dbReference type="EMBL" id="CAEZYW010000226">
    <property type="protein sequence ID" value="CAB4752016.1"/>
    <property type="molecule type" value="Genomic_DNA"/>
</dbReference>
<accession>A0A6J7PU69</accession>
<evidence type="ECO:0000313" key="2">
    <source>
        <dbReference type="EMBL" id="CAB4752016.1"/>
    </source>
</evidence>
<gene>
    <name evidence="2" type="ORF">UFOPK2786_01341</name>
    <name evidence="3" type="ORF">UFOPK4061_00607</name>
</gene>